<dbReference type="InterPro" id="IPR026444">
    <property type="entry name" value="Secre_tail"/>
</dbReference>
<dbReference type="GO" id="GO:0006508">
    <property type="term" value="P:proteolysis"/>
    <property type="evidence" value="ECO:0007669"/>
    <property type="project" value="UniProtKB-KW"/>
</dbReference>
<evidence type="ECO:0000256" key="4">
    <source>
        <dbReference type="ARBA" id="ARBA00022825"/>
    </source>
</evidence>
<dbReference type="Gene3D" id="3.40.50.200">
    <property type="entry name" value="Peptidase S8/S53 domain"/>
    <property type="match status" value="1"/>
</dbReference>
<dbReference type="PRINTS" id="PR00723">
    <property type="entry name" value="SUBTILISIN"/>
</dbReference>
<keyword evidence="3 6" id="KW-0378">Hydrolase</keyword>
<accession>A0A7V4FEM5</accession>
<evidence type="ECO:0000256" key="1">
    <source>
        <dbReference type="ARBA" id="ARBA00011073"/>
    </source>
</evidence>
<dbReference type="InterPro" id="IPR036852">
    <property type="entry name" value="Peptidase_S8/S53_dom_sf"/>
</dbReference>
<dbReference type="GO" id="GO:0004252">
    <property type="term" value="F:serine-type endopeptidase activity"/>
    <property type="evidence" value="ECO:0007669"/>
    <property type="project" value="UniProtKB-UniRule"/>
</dbReference>
<evidence type="ECO:0000313" key="9">
    <source>
        <dbReference type="EMBL" id="HGQ55462.1"/>
    </source>
</evidence>
<evidence type="ECO:0000256" key="7">
    <source>
        <dbReference type="RuleBase" id="RU003355"/>
    </source>
</evidence>
<feature type="domain" description="Peptidase S8/S53" evidence="8">
    <location>
        <begin position="175"/>
        <end position="475"/>
    </location>
</feature>
<evidence type="ECO:0000256" key="2">
    <source>
        <dbReference type="ARBA" id="ARBA00022670"/>
    </source>
</evidence>
<reference evidence="9" key="1">
    <citation type="journal article" date="2020" name="mSystems">
        <title>Genome- and Community-Level Interaction Insights into Carbon Utilization and Element Cycling Functions of Hydrothermarchaeota in Hydrothermal Sediment.</title>
        <authorList>
            <person name="Zhou Z."/>
            <person name="Liu Y."/>
            <person name="Xu W."/>
            <person name="Pan J."/>
            <person name="Luo Z.H."/>
            <person name="Li M."/>
        </authorList>
    </citation>
    <scope>NUCLEOTIDE SEQUENCE [LARGE SCALE GENOMIC DNA]</scope>
    <source>
        <strain evidence="9">SpSt-655</strain>
    </source>
</reference>
<sequence length="1050" mass="117472">MKKEIIGIFLFLIFSFSYSLISPELSEIIKTAKDNELIPINIILKEQFDSDVLNRMVDGLPKKIRRVEVARILKTFSYEKQANLVSYLKAKENVGKVNGIVQLWIGNIVHCKATKDVILEVEKRDDVWFVDNDLKYCPNLLPKPQKGDITKIKDAITYGVRKIRAPEVWALGYTGQGIVVGLIDTGVNYNHLDLRDHMWEDPNYPYHGWNFEQNNNNPIDNHGHGTHCAGTIASDGTAGTQCGVAPDAQIMALRVRTVADTIAESQVWQAMEFVISPPLSPENGGDLISMSLGWMISWNPRQAIWRTNCNNVGAAGIPMIVAAGNEQYISPPNSCRCPGNVPSPWRHPQNGAQGAQSDVISIGATDSLDNIASFSSRGPVTWQNVPPFNDYPYPPGLKKPDVSAPGVDVLSCDYQNNSGYRLMSGTSMATPHVAGTVALMLSKNPELTPREIDSILQTTAVDLGLPGKDTLFGAGRIDAYNAVMATPLPTGVRYYRHIIVDNPPNGNGDGIINPGEEIEMPLWVINRCDYQVLGVWGKLVLDTIDPNITITDSVKYFGNIAAGESAYTGEDGYNFQVSSACTNGYSIKFNLELRDTLDSLWISPLELKVGTPILEPRGVIAWDSPPGGNNNGKVDPGETAYVAVGIKNTGLGNGYNVYAILKSGDPRFIVLDSFGTYGTILVDSVIYNQIDRYKVYASSSIPREFPVPCTLIINSESWTFVKSFYIVVGEVTIVDPIPDGPRVPARYWAYDNIDTFYVECPEFEWVEIRDIGVRLPITGDDQTIQFNLPFPFRYYGILYTGQFSICGNGWITPEYTTSTVYINQPLPDPTTTNPSAMICVNWDDLYPPYGNGIWFYYDTLNHRMILEWDSVHYYNPRTSWDKFEIIIYDTTVRTYTGDNEIIFQYLTANYYQSNTVGIEDQTNTIGINALYNNTYHRACAPIVPGRAIKFTTDTVAYIGIKEFAKRLENKKKEIIIANPQRILKMVLPFKEAEITIFDIFGRKIKEFKVKDKEFIWDFKDTKGKKLGTGIYTLRIKAENNQVVKKIIHIK</sequence>
<organism evidence="9">
    <name type="scientific">candidate division WOR-3 bacterium</name>
    <dbReference type="NCBI Taxonomy" id="2052148"/>
    <lineage>
        <taxon>Bacteria</taxon>
        <taxon>Bacteria division WOR-3</taxon>
    </lineage>
</organism>
<dbReference type="InterPro" id="IPR022398">
    <property type="entry name" value="Peptidase_S8_His-AS"/>
</dbReference>
<evidence type="ECO:0000256" key="6">
    <source>
        <dbReference type="PROSITE-ProRule" id="PRU01240"/>
    </source>
</evidence>
<dbReference type="InterPro" id="IPR000209">
    <property type="entry name" value="Peptidase_S8/S53_dom"/>
</dbReference>
<gene>
    <name evidence="9" type="ORF">ENU28_03230</name>
</gene>
<dbReference type="PROSITE" id="PS00136">
    <property type="entry name" value="SUBTILASE_ASP"/>
    <property type="match status" value="1"/>
</dbReference>
<dbReference type="PROSITE" id="PS00138">
    <property type="entry name" value="SUBTILASE_SER"/>
    <property type="match status" value="1"/>
</dbReference>
<keyword evidence="4 6" id="KW-0720">Serine protease</keyword>
<comment type="caution">
    <text evidence="9">The sequence shown here is derived from an EMBL/GenBank/DDBJ whole genome shotgun (WGS) entry which is preliminary data.</text>
</comment>
<dbReference type="SUPFAM" id="SSF52743">
    <property type="entry name" value="Subtilisin-like"/>
    <property type="match status" value="1"/>
</dbReference>
<dbReference type="InterPro" id="IPR023827">
    <property type="entry name" value="Peptidase_S8_Asp-AS"/>
</dbReference>
<dbReference type="Gene3D" id="2.60.40.4070">
    <property type="match status" value="1"/>
</dbReference>
<dbReference type="InterPro" id="IPR023828">
    <property type="entry name" value="Peptidase_S8_Ser-AS"/>
</dbReference>
<feature type="active site" description="Charge relay system" evidence="5 6">
    <location>
        <position position="184"/>
    </location>
</feature>
<dbReference type="InterPro" id="IPR050131">
    <property type="entry name" value="Peptidase_S8_subtilisin-like"/>
</dbReference>
<name>A0A7V4FEM5_UNCW3</name>
<dbReference type="Pfam" id="PF00082">
    <property type="entry name" value="Peptidase_S8"/>
    <property type="match status" value="1"/>
</dbReference>
<dbReference type="PANTHER" id="PTHR43806:SF11">
    <property type="entry name" value="CEREVISIN-RELATED"/>
    <property type="match status" value="1"/>
</dbReference>
<dbReference type="PROSITE" id="PS51892">
    <property type="entry name" value="SUBTILASE"/>
    <property type="match status" value="1"/>
</dbReference>
<feature type="active site" description="Charge relay system" evidence="5 6">
    <location>
        <position position="224"/>
    </location>
</feature>
<dbReference type="NCBIfam" id="TIGR04183">
    <property type="entry name" value="Por_Secre_tail"/>
    <property type="match status" value="1"/>
</dbReference>
<evidence type="ECO:0000256" key="3">
    <source>
        <dbReference type="ARBA" id="ARBA00022801"/>
    </source>
</evidence>
<proteinExistence type="inferred from homology"/>
<dbReference type="PANTHER" id="PTHR43806">
    <property type="entry name" value="PEPTIDASE S8"/>
    <property type="match status" value="1"/>
</dbReference>
<evidence type="ECO:0000256" key="5">
    <source>
        <dbReference type="PIRSR" id="PIRSR615500-1"/>
    </source>
</evidence>
<dbReference type="EMBL" id="DTBX01000115">
    <property type="protein sequence ID" value="HGQ55462.1"/>
    <property type="molecule type" value="Genomic_DNA"/>
</dbReference>
<keyword evidence="2 6" id="KW-0645">Protease</keyword>
<protein>
    <submittedName>
        <fullName evidence="9">T9SS type A sorting domain-containing protein</fullName>
    </submittedName>
</protein>
<dbReference type="PROSITE" id="PS00137">
    <property type="entry name" value="SUBTILASE_HIS"/>
    <property type="match status" value="1"/>
</dbReference>
<dbReference type="InterPro" id="IPR015500">
    <property type="entry name" value="Peptidase_S8_subtilisin-rel"/>
</dbReference>
<comment type="similarity">
    <text evidence="1 6 7">Belongs to the peptidase S8 family.</text>
</comment>
<dbReference type="AlphaFoldDB" id="A0A7V4FEM5"/>
<evidence type="ECO:0000259" key="8">
    <source>
        <dbReference type="Pfam" id="PF00082"/>
    </source>
</evidence>
<feature type="active site" description="Charge relay system" evidence="5 6">
    <location>
        <position position="427"/>
    </location>
</feature>